<organism evidence="2 3">
    <name type="scientific">Rubrivivax gelatinosus</name>
    <name type="common">Rhodocyclus gelatinosus</name>
    <name type="synonym">Rhodopseudomonas gelatinosa</name>
    <dbReference type="NCBI Taxonomy" id="28068"/>
    <lineage>
        <taxon>Bacteria</taxon>
        <taxon>Pseudomonadati</taxon>
        <taxon>Pseudomonadota</taxon>
        <taxon>Betaproteobacteria</taxon>
        <taxon>Burkholderiales</taxon>
        <taxon>Sphaerotilaceae</taxon>
        <taxon>Rubrivivax</taxon>
    </lineage>
</organism>
<feature type="chain" id="PRO_5020937468" description="Lipoprotein" evidence="1">
    <location>
        <begin position="25"/>
        <end position="642"/>
    </location>
</feature>
<sequence length="642" mass="66616">MGCTTSWRLRAVGMALACVLSACGGGGGGGGDDEEPVQSSGLVPAAPTPGATLYADATALRPIADGARWTYRGTAEIAAQAATIYENVVSQARASDGTMVESATDISHAGTGEQAVSATGGEVATTAGFALADEPATALRHLELRSPVRVDDQYTTLDLHRQDSGYDLDGDGRNDAIDYAIYTRVIGAETVDLLHAPGLKTVRVRTTQAVRYTLTYSGQQTDVVSGTTDLWYAEGVGIVKRVDDYPASVAETGRDVTTEELVVFDGVAKGLGPMAMTSLSAAGGQRVQEFRAAVGFGDHALLMTMLRPGQGAGVTVHKLDVRGQWVSSHDAASFPNFDAQLVRVGDRALAVARDDAGIVMQSFDADGTPVGSGMVRLLSGTLTRLAEGGWIRAAASNDTLWVVWEEQPGDGSGTYRLRAQPFDTAGQAQADASTLTEGLSTAGDISHLSAEGNTSAAAVISWTELRDGEEFLGYAVLNGSSAPDLHVIGPMSFSAVLHPASTPAGSVLLWASPSSGNALSGLALGQDGSVVATPGASMLDEVLPVDWWSYVNEGFVLSSGATVDIVAMRPGEVLWPGDSENSLYTVTELTPGNGPLATTGTTRLLARGIERNPAAAVGLDHAVLLIHWDSGGLASQSVWRRP</sequence>
<evidence type="ECO:0000313" key="3">
    <source>
        <dbReference type="Proteomes" id="UP000295106"/>
    </source>
</evidence>
<keyword evidence="1" id="KW-0732">Signal</keyword>
<reference evidence="2 3" key="1">
    <citation type="submission" date="2019-03" db="EMBL/GenBank/DDBJ databases">
        <title>Genomic Encyclopedia of Type Strains, Phase IV (KMG-IV): sequencing the most valuable type-strain genomes for metagenomic binning, comparative biology and taxonomic classification.</title>
        <authorList>
            <person name="Goeker M."/>
        </authorList>
    </citation>
    <scope>NUCLEOTIDE SEQUENCE [LARGE SCALE GENOMIC DNA]</scope>
    <source>
        <strain evidence="2 3">DSM 1709</strain>
    </source>
</reference>
<dbReference type="AlphaFoldDB" id="A0A4R2M3D4"/>
<dbReference type="OrthoDB" id="9152263at2"/>
<evidence type="ECO:0000313" key="2">
    <source>
        <dbReference type="EMBL" id="TCP00511.1"/>
    </source>
</evidence>
<dbReference type="Proteomes" id="UP000295106">
    <property type="component" value="Unassembled WGS sequence"/>
</dbReference>
<comment type="caution">
    <text evidence="2">The sequence shown here is derived from an EMBL/GenBank/DDBJ whole genome shotgun (WGS) entry which is preliminary data.</text>
</comment>
<evidence type="ECO:0000256" key="1">
    <source>
        <dbReference type="SAM" id="SignalP"/>
    </source>
</evidence>
<dbReference type="RefSeq" id="WP_132648952.1">
    <property type="nucleotide sequence ID" value="NZ_CP181386.1"/>
</dbReference>
<evidence type="ECO:0008006" key="4">
    <source>
        <dbReference type="Google" id="ProtNLM"/>
    </source>
</evidence>
<gene>
    <name evidence="2" type="ORF">EV684_113142</name>
</gene>
<protein>
    <recommendedName>
        <fullName evidence="4">Lipoprotein</fullName>
    </recommendedName>
</protein>
<dbReference type="EMBL" id="SLXD01000013">
    <property type="protein sequence ID" value="TCP00511.1"/>
    <property type="molecule type" value="Genomic_DNA"/>
</dbReference>
<name>A0A4R2M3D4_RUBGE</name>
<proteinExistence type="predicted"/>
<accession>A0A4R2M3D4</accession>
<feature type="signal peptide" evidence="1">
    <location>
        <begin position="1"/>
        <end position="24"/>
    </location>
</feature>
<dbReference type="GeneID" id="99682807"/>